<keyword evidence="1" id="KW-0812">Transmembrane</keyword>
<dbReference type="Proteomes" id="UP001472677">
    <property type="component" value="Unassembled WGS sequence"/>
</dbReference>
<evidence type="ECO:0000313" key="2">
    <source>
        <dbReference type="EMBL" id="KAK8499523.1"/>
    </source>
</evidence>
<evidence type="ECO:0000256" key="1">
    <source>
        <dbReference type="SAM" id="Phobius"/>
    </source>
</evidence>
<feature type="transmembrane region" description="Helical" evidence="1">
    <location>
        <begin position="31"/>
        <end position="56"/>
    </location>
</feature>
<protein>
    <submittedName>
        <fullName evidence="2">Uncharacterized protein</fullName>
    </submittedName>
</protein>
<keyword evidence="1" id="KW-0472">Membrane</keyword>
<comment type="caution">
    <text evidence="2">The sequence shown here is derived from an EMBL/GenBank/DDBJ whole genome shotgun (WGS) entry which is preliminary data.</text>
</comment>
<sequence>MKSVRVHWRQGNEIVAACKCMRGERKEKKKLGYSVLLFWGGFCVAKCEPGGVMASWGPDPSMASVLFQLLLSDSLRPGPVLI</sequence>
<reference evidence="2 3" key="1">
    <citation type="journal article" date="2024" name="G3 (Bethesda)">
        <title>Genome assembly of Hibiscus sabdariffa L. provides insights into metabolisms of medicinal natural products.</title>
        <authorList>
            <person name="Kim T."/>
        </authorList>
    </citation>
    <scope>NUCLEOTIDE SEQUENCE [LARGE SCALE GENOMIC DNA]</scope>
    <source>
        <strain evidence="2">TK-2024</strain>
        <tissue evidence="2">Old leaves</tissue>
    </source>
</reference>
<proteinExistence type="predicted"/>
<keyword evidence="1" id="KW-1133">Transmembrane helix</keyword>
<name>A0ABR2AZ04_9ROSI</name>
<evidence type="ECO:0000313" key="3">
    <source>
        <dbReference type="Proteomes" id="UP001472677"/>
    </source>
</evidence>
<gene>
    <name evidence="2" type="ORF">V6N12_011608</name>
</gene>
<organism evidence="2 3">
    <name type="scientific">Hibiscus sabdariffa</name>
    <name type="common">roselle</name>
    <dbReference type="NCBI Taxonomy" id="183260"/>
    <lineage>
        <taxon>Eukaryota</taxon>
        <taxon>Viridiplantae</taxon>
        <taxon>Streptophyta</taxon>
        <taxon>Embryophyta</taxon>
        <taxon>Tracheophyta</taxon>
        <taxon>Spermatophyta</taxon>
        <taxon>Magnoliopsida</taxon>
        <taxon>eudicotyledons</taxon>
        <taxon>Gunneridae</taxon>
        <taxon>Pentapetalae</taxon>
        <taxon>rosids</taxon>
        <taxon>malvids</taxon>
        <taxon>Malvales</taxon>
        <taxon>Malvaceae</taxon>
        <taxon>Malvoideae</taxon>
        <taxon>Hibiscus</taxon>
    </lineage>
</organism>
<dbReference type="EMBL" id="JBBPBM010000235">
    <property type="protein sequence ID" value="KAK8499523.1"/>
    <property type="molecule type" value="Genomic_DNA"/>
</dbReference>
<keyword evidence="3" id="KW-1185">Reference proteome</keyword>
<accession>A0ABR2AZ04</accession>